<reference evidence="1 2" key="1">
    <citation type="submission" date="2018-09" db="EMBL/GenBank/DDBJ databases">
        <title>Sphingomonas peninsula sp. nov., isolated from fildes peninsula, Antarctic soil.</title>
        <authorList>
            <person name="Yingchao G."/>
        </authorList>
    </citation>
    <scope>NUCLEOTIDE SEQUENCE [LARGE SCALE GENOMIC DNA]</scope>
    <source>
        <strain evidence="1 2">YZ-8</strain>
    </source>
</reference>
<gene>
    <name evidence="1" type="ORF">D3Y57_19235</name>
</gene>
<evidence type="ECO:0000313" key="1">
    <source>
        <dbReference type="EMBL" id="AYJ87668.1"/>
    </source>
</evidence>
<organism evidence="1 2">
    <name type="scientific">Sphingomonas paeninsulae</name>
    <dbReference type="NCBI Taxonomy" id="2319844"/>
    <lineage>
        <taxon>Bacteria</taxon>
        <taxon>Pseudomonadati</taxon>
        <taxon>Pseudomonadota</taxon>
        <taxon>Alphaproteobacteria</taxon>
        <taxon>Sphingomonadales</taxon>
        <taxon>Sphingomonadaceae</taxon>
        <taxon>Sphingomonas</taxon>
    </lineage>
</organism>
<dbReference type="KEGG" id="spha:D3Y57_19235"/>
<keyword evidence="2" id="KW-1185">Reference proteome</keyword>
<dbReference type="InterPro" id="IPR010985">
    <property type="entry name" value="Ribbon_hlx_hlx"/>
</dbReference>
<dbReference type="GO" id="GO:0006355">
    <property type="term" value="P:regulation of DNA-templated transcription"/>
    <property type="evidence" value="ECO:0007669"/>
    <property type="project" value="InterPro"/>
</dbReference>
<dbReference type="InterPro" id="IPR008651">
    <property type="entry name" value="Uncharacterised_HicB"/>
</dbReference>
<dbReference type="RefSeq" id="WP_121155278.1">
    <property type="nucleotide sequence ID" value="NZ_CP032829.1"/>
</dbReference>
<proteinExistence type="predicted"/>
<name>A0A494TQC9_SPHPE</name>
<dbReference type="InterPro" id="IPR035069">
    <property type="entry name" value="TTHA1013/TTHA0281-like"/>
</dbReference>
<dbReference type="Pfam" id="PF05534">
    <property type="entry name" value="HicB"/>
    <property type="match status" value="1"/>
</dbReference>
<dbReference type="EMBL" id="CP032829">
    <property type="protein sequence ID" value="AYJ87668.1"/>
    <property type="molecule type" value="Genomic_DNA"/>
</dbReference>
<evidence type="ECO:0000313" key="2">
    <source>
        <dbReference type="Proteomes" id="UP000276254"/>
    </source>
</evidence>
<dbReference type="OrthoDB" id="5297106at2"/>
<protein>
    <submittedName>
        <fullName evidence="1">Type II toxin-antitoxin system HicB family antitoxin</fullName>
    </submittedName>
</protein>
<dbReference type="Proteomes" id="UP000276254">
    <property type="component" value="Chromosome"/>
</dbReference>
<dbReference type="SUPFAM" id="SSF143100">
    <property type="entry name" value="TTHA1013/TTHA0281-like"/>
    <property type="match status" value="1"/>
</dbReference>
<sequence>MTVMTYKGYAATVDFDADDMILVGKLAGIDDNISFHADDGKAFIEAFHEAVEDYIATCAKIGKAPQKPYSGKVMFRIDPSVHAQAALAAQLSGKSMNAWGRMLCEMLPRR</sequence>
<accession>A0A494TQC9</accession>
<dbReference type="AlphaFoldDB" id="A0A494TQC9"/>
<dbReference type="SUPFAM" id="SSF47598">
    <property type="entry name" value="Ribbon-helix-helix"/>
    <property type="match status" value="1"/>
</dbReference>